<accession>A0A9Q1IWE5</accession>
<dbReference type="Proteomes" id="UP001152622">
    <property type="component" value="Chromosome 6"/>
</dbReference>
<name>A0A9Q1IWE5_SYNKA</name>
<gene>
    <name evidence="1" type="ORF">SKAU_G00191580</name>
</gene>
<dbReference type="AlphaFoldDB" id="A0A9Q1IWE5"/>
<protein>
    <submittedName>
        <fullName evidence="1">Uncharacterized protein</fullName>
    </submittedName>
</protein>
<proteinExistence type="predicted"/>
<sequence>MLPAFKVLYFEFMDEEDKALYKEPLEQLYPDHSVNEKAQRRIQSFHSDLSRNGMTQQGKGRKKRVWHEGTKTELHLSVYTGVLAILKEYVMVFQGRDTLVHKLHEKQLQVFTNLLACFVKPEHLPPVPKTLAALELNADKLLPARKVYVG</sequence>
<evidence type="ECO:0000313" key="2">
    <source>
        <dbReference type="Proteomes" id="UP001152622"/>
    </source>
</evidence>
<dbReference type="OrthoDB" id="8950845at2759"/>
<evidence type="ECO:0000313" key="1">
    <source>
        <dbReference type="EMBL" id="KAJ8356364.1"/>
    </source>
</evidence>
<keyword evidence="2" id="KW-1185">Reference proteome</keyword>
<dbReference type="EMBL" id="JAINUF010000006">
    <property type="protein sequence ID" value="KAJ8356364.1"/>
    <property type="molecule type" value="Genomic_DNA"/>
</dbReference>
<organism evidence="1 2">
    <name type="scientific">Synaphobranchus kaupii</name>
    <name type="common">Kaup's arrowtooth eel</name>
    <dbReference type="NCBI Taxonomy" id="118154"/>
    <lineage>
        <taxon>Eukaryota</taxon>
        <taxon>Metazoa</taxon>
        <taxon>Chordata</taxon>
        <taxon>Craniata</taxon>
        <taxon>Vertebrata</taxon>
        <taxon>Euteleostomi</taxon>
        <taxon>Actinopterygii</taxon>
        <taxon>Neopterygii</taxon>
        <taxon>Teleostei</taxon>
        <taxon>Anguilliformes</taxon>
        <taxon>Synaphobranchidae</taxon>
        <taxon>Synaphobranchus</taxon>
    </lineage>
</organism>
<comment type="caution">
    <text evidence="1">The sequence shown here is derived from an EMBL/GenBank/DDBJ whole genome shotgun (WGS) entry which is preliminary data.</text>
</comment>
<reference evidence="1" key="1">
    <citation type="journal article" date="2023" name="Science">
        <title>Genome structures resolve the early diversification of teleost fishes.</title>
        <authorList>
            <person name="Parey E."/>
            <person name="Louis A."/>
            <person name="Montfort J."/>
            <person name="Bouchez O."/>
            <person name="Roques C."/>
            <person name="Iampietro C."/>
            <person name="Lluch J."/>
            <person name="Castinel A."/>
            <person name="Donnadieu C."/>
            <person name="Desvignes T."/>
            <person name="Floi Bucao C."/>
            <person name="Jouanno E."/>
            <person name="Wen M."/>
            <person name="Mejri S."/>
            <person name="Dirks R."/>
            <person name="Jansen H."/>
            <person name="Henkel C."/>
            <person name="Chen W.J."/>
            <person name="Zahm M."/>
            <person name="Cabau C."/>
            <person name="Klopp C."/>
            <person name="Thompson A.W."/>
            <person name="Robinson-Rechavi M."/>
            <person name="Braasch I."/>
            <person name="Lecointre G."/>
            <person name="Bobe J."/>
            <person name="Postlethwait J.H."/>
            <person name="Berthelot C."/>
            <person name="Roest Crollius H."/>
            <person name="Guiguen Y."/>
        </authorList>
    </citation>
    <scope>NUCLEOTIDE SEQUENCE</scope>
    <source>
        <strain evidence="1">WJC10195</strain>
    </source>
</reference>